<dbReference type="OrthoDB" id="8277802at2"/>
<name>A0A1E3V6C3_9HYPH</name>
<reference evidence="3" key="1">
    <citation type="submission" date="2016-05" db="EMBL/GenBank/DDBJ databases">
        <authorList>
            <person name="Li Y."/>
        </authorList>
    </citation>
    <scope>NUCLEOTIDE SEQUENCE [LARGE SCALE GENOMIC DNA]</scope>
    <source>
        <strain evidence="3">YIC4027</strain>
    </source>
</reference>
<dbReference type="Proteomes" id="UP000094342">
    <property type="component" value="Unassembled WGS sequence"/>
</dbReference>
<dbReference type="STRING" id="1752398.A8M32_21090"/>
<accession>A0A1E3V6C3</accession>
<organism evidence="2 3">
    <name type="scientific">Sinorhizobium alkalisoli</name>
    <dbReference type="NCBI Taxonomy" id="1752398"/>
    <lineage>
        <taxon>Bacteria</taxon>
        <taxon>Pseudomonadati</taxon>
        <taxon>Pseudomonadota</taxon>
        <taxon>Alphaproteobacteria</taxon>
        <taxon>Hyphomicrobiales</taxon>
        <taxon>Rhizobiaceae</taxon>
        <taxon>Sinorhizobium/Ensifer group</taxon>
        <taxon>Sinorhizobium</taxon>
    </lineage>
</organism>
<dbReference type="RefSeq" id="WP_069460375.1">
    <property type="nucleotide sequence ID" value="NZ_CP034909.1"/>
</dbReference>
<sequence length="126" mass="13611">MGMFRITLQKMLVLLRLAIVMSLTVYSLPTASAAMHGASYNPEIAQSDNHHRETASGGHTHGDHKSSLDDAQKLVKQECCKGFCVSMAIVGEAEAVGGPRVVSIREFIDDARTTGELPALHRPPNI</sequence>
<dbReference type="EMBL" id="LYBW01000062">
    <property type="protein sequence ID" value="ODR88977.1"/>
    <property type="molecule type" value="Genomic_DNA"/>
</dbReference>
<keyword evidence="3" id="KW-1185">Reference proteome</keyword>
<proteinExistence type="predicted"/>
<evidence type="ECO:0000313" key="2">
    <source>
        <dbReference type="EMBL" id="ODR88977.1"/>
    </source>
</evidence>
<feature type="region of interest" description="Disordered" evidence="1">
    <location>
        <begin position="49"/>
        <end position="68"/>
    </location>
</feature>
<protein>
    <submittedName>
        <fullName evidence="2">Uncharacterized protein</fullName>
    </submittedName>
</protein>
<gene>
    <name evidence="2" type="ORF">A8M32_21090</name>
</gene>
<evidence type="ECO:0000256" key="1">
    <source>
        <dbReference type="SAM" id="MobiDB-lite"/>
    </source>
</evidence>
<dbReference type="AlphaFoldDB" id="A0A1E3V6C3"/>
<comment type="caution">
    <text evidence="2">The sequence shown here is derived from an EMBL/GenBank/DDBJ whole genome shotgun (WGS) entry which is preliminary data.</text>
</comment>
<evidence type="ECO:0000313" key="3">
    <source>
        <dbReference type="Proteomes" id="UP000094342"/>
    </source>
</evidence>